<reference evidence="3 4" key="1">
    <citation type="journal article" date="2012" name="PLoS Pathog.">
        <title>Diverse lifestyles and strategies of plant pathogenesis encoded in the genomes of eighteen Dothideomycetes fungi.</title>
        <authorList>
            <person name="Ohm R.A."/>
            <person name="Feau N."/>
            <person name="Henrissat B."/>
            <person name="Schoch C.L."/>
            <person name="Horwitz B.A."/>
            <person name="Barry K.W."/>
            <person name="Condon B.J."/>
            <person name="Copeland A.C."/>
            <person name="Dhillon B."/>
            <person name="Glaser F."/>
            <person name="Hesse C.N."/>
            <person name="Kosti I."/>
            <person name="LaButti K."/>
            <person name="Lindquist E.A."/>
            <person name="Lucas S."/>
            <person name="Salamov A.A."/>
            <person name="Bradshaw R.E."/>
            <person name="Ciuffetti L."/>
            <person name="Hamelin R.C."/>
            <person name="Kema G.H.J."/>
            <person name="Lawrence C."/>
            <person name="Scott J.A."/>
            <person name="Spatafora J.W."/>
            <person name="Turgeon B.G."/>
            <person name="de Wit P.J.G.M."/>
            <person name="Zhong S."/>
            <person name="Goodwin S.B."/>
            <person name="Grigoriev I.V."/>
        </authorList>
    </citation>
    <scope>NUCLEOTIDE SEQUENCE [LARGE SCALE GENOMIC DNA]</scope>
    <source>
        <strain evidence="3 4">UAMH 10762</strain>
    </source>
</reference>
<evidence type="ECO:0000313" key="4">
    <source>
        <dbReference type="Proteomes" id="UP000011761"/>
    </source>
</evidence>
<sequence>MGSERYPLHNVGIYRNLPQFDPHIKGLKAIVTGANGISGFHTMRVLLESPERWTKVYALSRKPPPPAMLALLTEGQRSRIQHVAVDFLSEPSDIAQAMQNAGVEADYVFFYSYLQPKPPPDMPKSHAWSNADELVKINKALFKNFLQAVEQQQLKPKRVLLQTGAKNYGVHLGRTRTPSNESDQEPRHLEPNFYYPQYDLLYDYCKRNNVAWNIVCPAWIIGAVTTAQINGLHPFAVYAAVQAHRGEKLKFPADWRSWQHEALHATARLTGYLSEWAILEDRCKNEKFNAQDTSPLSWDRLFEELARWYGAPGVIPPSDDESQYHSLTGKPGRETPMGYGPPTVHRFSWSLVKWAKDAENKQAWEQMMAKSNGQLTANPFEDAEENFQMGDAILSPIGSMNMNKARRLGWTGYVDTLESIHEMYRENSRLGLVPEMMVSEPKPMV</sequence>
<dbReference type="OrthoDB" id="1731983at2759"/>
<dbReference type="InterPro" id="IPR055222">
    <property type="entry name" value="PRISE-like_Rossmann-fold"/>
</dbReference>
<proteinExistence type="predicted"/>
<accession>M2NDT6</accession>
<dbReference type="EMBL" id="KB445554">
    <property type="protein sequence ID" value="EMC97065.1"/>
    <property type="molecule type" value="Genomic_DNA"/>
</dbReference>
<dbReference type="Gene3D" id="3.40.50.720">
    <property type="entry name" value="NAD(P)-binding Rossmann-like Domain"/>
    <property type="match status" value="1"/>
</dbReference>
<feature type="region of interest" description="Disordered" evidence="1">
    <location>
        <begin position="319"/>
        <end position="339"/>
    </location>
</feature>
<name>M2NDT6_BAUPA</name>
<feature type="domain" description="PRISE-like Rossmann-fold" evidence="2">
    <location>
        <begin position="29"/>
        <end position="320"/>
    </location>
</feature>
<dbReference type="RefSeq" id="XP_007675183.1">
    <property type="nucleotide sequence ID" value="XM_007676993.1"/>
</dbReference>
<evidence type="ECO:0000313" key="3">
    <source>
        <dbReference type="EMBL" id="EMC97065.1"/>
    </source>
</evidence>
<dbReference type="Pfam" id="PF22917">
    <property type="entry name" value="PRISE"/>
    <property type="match status" value="1"/>
</dbReference>
<protein>
    <recommendedName>
        <fullName evidence="2">PRISE-like Rossmann-fold domain-containing protein</fullName>
    </recommendedName>
</protein>
<gene>
    <name evidence="3" type="ORF">BAUCODRAFT_32808</name>
</gene>
<dbReference type="eggNOG" id="ENOG502SJ55">
    <property type="taxonomic scope" value="Eukaryota"/>
</dbReference>
<dbReference type="GeneID" id="19111870"/>
<dbReference type="KEGG" id="bcom:BAUCODRAFT_32808"/>
<dbReference type="HOGENOM" id="CLU_030125_1_1_1"/>
<dbReference type="PANTHER" id="PTHR32487">
    <property type="entry name" value="3-OXO-DELTA(4,5)-STEROID 5-BETA-REDUCTASE"/>
    <property type="match status" value="1"/>
</dbReference>
<dbReference type="SUPFAM" id="SSF51735">
    <property type="entry name" value="NAD(P)-binding Rossmann-fold domains"/>
    <property type="match status" value="1"/>
</dbReference>
<evidence type="ECO:0000259" key="2">
    <source>
        <dbReference type="Pfam" id="PF22917"/>
    </source>
</evidence>
<dbReference type="InterPro" id="IPR036291">
    <property type="entry name" value="NAD(P)-bd_dom_sf"/>
</dbReference>
<dbReference type="OMA" id="GFHTMRV"/>
<evidence type="ECO:0000256" key="1">
    <source>
        <dbReference type="SAM" id="MobiDB-lite"/>
    </source>
</evidence>
<dbReference type="PANTHER" id="PTHR32487:SF29">
    <property type="entry name" value="NAD-DEPENDENT EPIMERASE_DEHYDRATASE DOMAIN-CONTAINING PROTEIN"/>
    <property type="match status" value="1"/>
</dbReference>
<organism evidence="3 4">
    <name type="scientific">Baudoinia panamericana (strain UAMH 10762)</name>
    <name type="common">Angels' share fungus</name>
    <name type="synonym">Baudoinia compniacensis (strain UAMH 10762)</name>
    <dbReference type="NCBI Taxonomy" id="717646"/>
    <lineage>
        <taxon>Eukaryota</taxon>
        <taxon>Fungi</taxon>
        <taxon>Dikarya</taxon>
        <taxon>Ascomycota</taxon>
        <taxon>Pezizomycotina</taxon>
        <taxon>Dothideomycetes</taxon>
        <taxon>Dothideomycetidae</taxon>
        <taxon>Mycosphaerellales</taxon>
        <taxon>Teratosphaeriaceae</taxon>
        <taxon>Baudoinia</taxon>
    </lineage>
</organism>
<dbReference type="AlphaFoldDB" id="M2NDT6"/>
<keyword evidence="4" id="KW-1185">Reference proteome</keyword>
<dbReference type="Proteomes" id="UP000011761">
    <property type="component" value="Unassembled WGS sequence"/>
</dbReference>
<dbReference type="CDD" id="cd08948">
    <property type="entry name" value="5beta-POR_like_SDR_a"/>
    <property type="match status" value="1"/>
</dbReference>